<keyword evidence="3" id="KW-1185">Reference proteome</keyword>
<protein>
    <submittedName>
        <fullName evidence="2">Uncharacterized protein</fullName>
    </submittedName>
</protein>
<evidence type="ECO:0000256" key="1">
    <source>
        <dbReference type="SAM" id="MobiDB-lite"/>
    </source>
</evidence>
<dbReference type="EMBL" id="LSBJ02000003">
    <property type="protein sequence ID" value="OWT43092.1"/>
    <property type="molecule type" value="Genomic_DNA"/>
</dbReference>
<gene>
    <name evidence="2" type="ORF">VFPPC_17732</name>
</gene>
<dbReference type="KEGG" id="pchm:VFPPC_17732"/>
<reference evidence="2 3" key="1">
    <citation type="journal article" date="2016" name="PLoS Pathog.">
        <title>Biosynthesis of antibiotic leucinostatins in bio-control fungus Purpureocillium lilacinum and their inhibition on phytophthora revealed by genome mining.</title>
        <authorList>
            <person name="Wang G."/>
            <person name="Liu Z."/>
            <person name="Lin R."/>
            <person name="Li E."/>
            <person name="Mao Z."/>
            <person name="Ling J."/>
            <person name="Yang Y."/>
            <person name="Yin W.B."/>
            <person name="Xie B."/>
        </authorList>
    </citation>
    <scope>NUCLEOTIDE SEQUENCE [LARGE SCALE GENOMIC DNA]</scope>
    <source>
        <strain evidence="2">170</strain>
    </source>
</reference>
<evidence type="ECO:0000313" key="3">
    <source>
        <dbReference type="Proteomes" id="UP000078397"/>
    </source>
</evidence>
<dbReference type="RefSeq" id="XP_022285541.1">
    <property type="nucleotide sequence ID" value="XM_022429421.1"/>
</dbReference>
<accession>A0A219AR72</accession>
<evidence type="ECO:0000313" key="2">
    <source>
        <dbReference type="EMBL" id="OWT43092.1"/>
    </source>
</evidence>
<comment type="caution">
    <text evidence="2">The sequence shown here is derived from an EMBL/GenBank/DDBJ whole genome shotgun (WGS) entry which is preliminary data.</text>
</comment>
<organism evidence="2 3">
    <name type="scientific">Pochonia chlamydosporia 170</name>
    <dbReference type="NCBI Taxonomy" id="1380566"/>
    <lineage>
        <taxon>Eukaryota</taxon>
        <taxon>Fungi</taxon>
        <taxon>Dikarya</taxon>
        <taxon>Ascomycota</taxon>
        <taxon>Pezizomycotina</taxon>
        <taxon>Sordariomycetes</taxon>
        <taxon>Hypocreomycetidae</taxon>
        <taxon>Hypocreales</taxon>
        <taxon>Clavicipitaceae</taxon>
        <taxon>Pochonia</taxon>
    </lineage>
</organism>
<name>A0A219AR72_METCM</name>
<dbReference type="GeneID" id="33936659"/>
<dbReference type="AlphaFoldDB" id="A0A219AR72"/>
<proteinExistence type="predicted"/>
<dbReference type="Proteomes" id="UP000078397">
    <property type="component" value="Unassembled WGS sequence"/>
</dbReference>
<feature type="region of interest" description="Disordered" evidence="1">
    <location>
        <begin position="48"/>
        <end position="67"/>
    </location>
</feature>
<sequence length="67" mass="7625">MQTLARAYHLHFLPSLPSVALDRSEQNIRIAVWQTIFRGATQLHVCSKSMPPDVQPSHRRSVWSTVA</sequence>